<gene>
    <name evidence="2" type="ORF">FEF34_03820</name>
</gene>
<dbReference type="OrthoDB" id="4232587at2"/>
<feature type="compositionally biased region" description="Low complexity" evidence="1">
    <location>
        <begin position="9"/>
        <end position="23"/>
    </location>
</feature>
<evidence type="ECO:0000256" key="1">
    <source>
        <dbReference type="SAM" id="MobiDB-lite"/>
    </source>
</evidence>
<reference evidence="2 3" key="1">
    <citation type="submission" date="2019-05" db="EMBL/GenBank/DDBJ databases">
        <title>Streptomyces marianii sp. nov., a novel marine actinomycete from southern coast of India.</title>
        <authorList>
            <person name="Iniyan A.M."/>
            <person name="Wink J."/>
            <person name="Ramprasad E."/>
            <person name="Ramana C.V."/>
            <person name="Bunk B."/>
            <person name="Sproer C."/>
            <person name="Joseph F.-J.R.S."/>
            <person name="Vincent S.G.P."/>
        </authorList>
    </citation>
    <scope>NUCLEOTIDE SEQUENCE [LARGE SCALE GENOMIC DNA]</scope>
    <source>
        <strain evidence="2 3">ICN19</strain>
    </source>
</reference>
<dbReference type="EMBL" id="VAWE01000001">
    <property type="protein sequence ID" value="TLQ42448.1"/>
    <property type="molecule type" value="Genomic_DNA"/>
</dbReference>
<organism evidence="2 3">
    <name type="scientific">Streptomyces marianii</name>
    <dbReference type="NCBI Taxonomy" id="1817406"/>
    <lineage>
        <taxon>Bacteria</taxon>
        <taxon>Bacillati</taxon>
        <taxon>Actinomycetota</taxon>
        <taxon>Actinomycetes</taxon>
        <taxon>Kitasatosporales</taxon>
        <taxon>Streptomycetaceae</taxon>
        <taxon>Streptomyces</taxon>
    </lineage>
</organism>
<feature type="region of interest" description="Disordered" evidence="1">
    <location>
        <begin position="1"/>
        <end position="23"/>
    </location>
</feature>
<comment type="caution">
    <text evidence="2">The sequence shown here is derived from an EMBL/GenBank/DDBJ whole genome shotgun (WGS) entry which is preliminary data.</text>
</comment>
<evidence type="ECO:0000313" key="3">
    <source>
        <dbReference type="Proteomes" id="UP000305921"/>
    </source>
</evidence>
<dbReference type="Proteomes" id="UP000305921">
    <property type="component" value="Unassembled WGS sequence"/>
</dbReference>
<proteinExistence type="predicted"/>
<sequence length="128" mass="13298">MTTETTKTSGSPAAVTAPAGATPDVPHRQVALLAKDMAEGRWAPSPLERRMAELLTLAAAGDGQLTETRIRAAFWEGSCSFLQDNGGRLAALLGDLLPQVSGTAPAPQETLTAAHALLTRIADHRGGE</sequence>
<name>A0A5R9DXV5_9ACTN</name>
<keyword evidence="3" id="KW-1185">Reference proteome</keyword>
<dbReference type="AlphaFoldDB" id="A0A5R9DXV5"/>
<accession>A0A5R9DXV5</accession>
<protein>
    <submittedName>
        <fullName evidence="2">Uncharacterized protein</fullName>
    </submittedName>
</protein>
<dbReference type="RefSeq" id="WP_138051857.1">
    <property type="nucleotide sequence ID" value="NZ_VAWE01000001.1"/>
</dbReference>
<evidence type="ECO:0000313" key="2">
    <source>
        <dbReference type="EMBL" id="TLQ42448.1"/>
    </source>
</evidence>